<evidence type="ECO:0000313" key="1">
    <source>
        <dbReference type="EMBL" id="KAH9420262.1"/>
    </source>
</evidence>
<dbReference type="EMBL" id="NJHN03000051">
    <property type="protein sequence ID" value="KAH9420262.1"/>
    <property type="molecule type" value="Genomic_DNA"/>
</dbReference>
<protein>
    <submittedName>
        <fullName evidence="1">Uncharacterized protein</fullName>
    </submittedName>
</protein>
<sequence length="85" mass="9850">MAPRLRLMYGRIYFQSNNKKKKTASRRYGSQSICDGEGRHFRISRRNLRYSSTNVSVSRKVFLPDALVLLMNCRMEGNCSGNNRS</sequence>
<accession>A0ABQ8JCC8</accession>
<comment type="caution">
    <text evidence="1">The sequence shown here is derived from an EMBL/GenBank/DDBJ whole genome shotgun (WGS) entry which is preliminary data.</text>
</comment>
<gene>
    <name evidence="1" type="ORF">DERP_011175</name>
</gene>
<reference evidence="1 2" key="1">
    <citation type="journal article" date="2018" name="J. Allergy Clin. Immunol.">
        <title>High-quality assembly of Dermatophagoides pteronyssinus genome and transcriptome reveals a wide range of novel allergens.</title>
        <authorList>
            <person name="Liu X.Y."/>
            <person name="Yang K.Y."/>
            <person name="Wang M.Q."/>
            <person name="Kwok J.S."/>
            <person name="Zeng X."/>
            <person name="Yang Z."/>
            <person name="Xiao X.J."/>
            <person name="Lau C.P."/>
            <person name="Li Y."/>
            <person name="Huang Z.M."/>
            <person name="Ba J.G."/>
            <person name="Yim A.K."/>
            <person name="Ouyang C.Y."/>
            <person name="Ngai S.M."/>
            <person name="Chan T.F."/>
            <person name="Leung E.L."/>
            <person name="Liu L."/>
            <person name="Liu Z.G."/>
            <person name="Tsui S.K."/>
        </authorList>
    </citation>
    <scope>NUCLEOTIDE SEQUENCE [LARGE SCALE GENOMIC DNA]</scope>
    <source>
        <strain evidence="1">Derp</strain>
    </source>
</reference>
<reference evidence="1 2" key="2">
    <citation type="journal article" date="2022" name="Mol. Biol. Evol.">
        <title>Comparative Genomics Reveals Insights into the Divergent Evolution of Astigmatic Mites and Household Pest Adaptations.</title>
        <authorList>
            <person name="Xiong Q."/>
            <person name="Wan A.T."/>
            <person name="Liu X."/>
            <person name="Fung C.S."/>
            <person name="Xiao X."/>
            <person name="Malainual N."/>
            <person name="Hou J."/>
            <person name="Wang L."/>
            <person name="Wang M."/>
            <person name="Yang K.Y."/>
            <person name="Cui Y."/>
            <person name="Leung E.L."/>
            <person name="Nong W."/>
            <person name="Shin S.K."/>
            <person name="Au S.W."/>
            <person name="Jeong K.Y."/>
            <person name="Chew F.T."/>
            <person name="Hui J.H."/>
            <person name="Leung T.F."/>
            <person name="Tungtrongchitr A."/>
            <person name="Zhong N."/>
            <person name="Liu Z."/>
            <person name="Tsui S.K."/>
        </authorList>
    </citation>
    <scope>NUCLEOTIDE SEQUENCE [LARGE SCALE GENOMIC DNA]</scope>
    <source>
        <strain evidence="1">Derp</strain>
    </source>
</reference>
<organism evidence="1 2">
    <name type="scientific">Dermatophagoides pteronyssinus</name>
    <name type="common">European house dust mite</name>
    <dbReference type="NCBI Taxonomy" id="6956"/>
    <lineage>
        <taxon>Eukaryota</taxon>
        <taxon>Metazoa</taxon>
        <taxon>Ecdysozoa</taxon>
        <taxon>Arthropoda</taxon>
        <taxon>Chelicerata</taxon>
        <taxon>Arachnida</taxon>
        <taxon>Acari</taxon>
        <taxon>Acariformes</taxon>
        <taxon>Sarcoptiformes</taxon>
        <taxon>Astigmata</taxon>
        <taxon>Psoroptidia</taxon>
        <taxon>Analgoidea</taxon>
        <taxon>Pyroglyphidae</taxon>
        <taxon>Dermatophagoidinae</taxon>
        <taxon>Dermatophagoides</taxon>
    </lineage>
</organism>
<proteinExistence type="predicted"/>
<name>A0ABQ8JCC8_DERPT</name>
<keyword evidence="2" id="KW-1185">Reference proteome</keyword>
<dbReference type="Proteomes" id="UP000887458">
    <property type="component" value="Unassembled WGS sequence"/>
</dbReference>
<evidence type="ECO:0000313" key="2">
    <source>
        <dbReference type="Proteomes" id="UP000887458"/>
    </source>
</evidence>